<reference evidence="3" key="1">
    <citation type="submission" date="2014-05" db="EMBL/GenBank/DDBJ databases">
        <title>The transcriptome of the halophilic microalga Tetraselmis sp. GSL018 isolated from the Great Salt Lake, Utah.</title>
        <authorList>
            <person name="Jinkerson R.E."/>
            <person name="D'Adamo S."/>
            <person name="Posewitz M.C."/>
        </authorList>
    </citation>
    <scope>NUCLEOTIDE SEQUENCE</scope>
    <source>
        <strain evidence="3">GSL018</strain>
    </source>
</reference>
<evidence type="ECO:0000256" key="2">
    <source>
        <dbReference type="SAM" id="MobiDB-lite"/>
    </source>
</evidence>
<feature type="compositionally biased region" description="Low complexity" evidence="2">
    <location>
        <begin position="547"/>
        <end position="571"/>
    </location>
</feature>
<feature type="region of interest" description="Disordered" evidence="2">
    <location>
        <begin position="91"/>
        <end position="133"/>
    </location>
</feature>
<protein>
    <submittedName>
        <fullName evidence="3">Uncharacterized protein</fullName>
    </submittedName>
</protein>
<dbReference type="EMBL" id="GBEZ01020804">
    <property type="protein sequence ID" value="JAC65897.1"/>
    <property type="molecule type" value="Transcribed_RNA"/>
</dbReference>
<feature type="coiled-coil region" evidence="1">
    <location>
        <begin position="202"/>
        <end position="234"/>
    </location>
</feature>
<feature type="compositionally biased region" description="Basic and acidic residues" evidence="2">
    <location>
        <begin position="519"/>
        <end position="528"/>
    </location>
</feature>
<feature type="region of interest" description="Disordered" evidence="2">
    <location>
        <begin position="271"/>
        <end position="461"/>
    </location>
</feature>
<feature type="region of interest" description="Disordered" evidence="2">
    <location>
        <begin position="476"/>
        <end position="585"/>
    </location>
</feature>
<feature type="region of interest" description="Disordered" evidence="2">
    <location>
        <begin position="239"/>
        <end position="259"/>
    </location>
</feature>
<sequence>MGIAVIGSALGCNDTAFPHSISLPNFRPWEGMQGANTDATASFPELPKQENALSNEIAAREAAKRSVVRAARRKARERIAAKGIATRAVGEPLDTKQGFSGSLSEPQSNTKAEKITERSNLKRDPLSGLPPGLNRTAFEEALRREREQEVLGTSHSSLLCGDAVGVVAHLLSVMVEVVALREAGQDMFPLLEAHQASCFLAEEEARSAAASARARVARLQREKSKNERREMQERLLSRSQERLQARQRATQWGRGLNPAQCEAARRAAARWSRGLQGTGTANLAVDTTAGGGDPRAGPSPPGGGRGRGGAADPGWRAEPRMGSPRRAGGPTSAQGPLRPTSAVTMRSGHIVASRPGSGQQCRQIGGQVGGWRSGRPGPAAGTGAWRQRRPMSAAPPAAARELSAGAPPQDVLRAASPPPAREAVRSPKVAFSDATLPEPALGGGSWLRPGGGSGSPEPPFGLWPFGPLRACASEAALGDHQADPWPSAPAGDLSAPGVSQSCLDVPGGFAGDEPPMRINRVDPQERRHGGAGCAGHGGARAERPERAAAAGSGARAASARRGASPRAGRGACPPPRRHGFVSPDVHSIVSDARAEDGLQRRLVRILRQQSDTIDEERGRA</sequence>
<feature type="compositionally biased region" description="Low complexity" evidence="2">
    <location>
        <begin position="390"/>
        <end position="408"/>
    </location>
</feature>
<evidence type="ECO:0000313" key="3">
    <source>
        <dbReference type="EMBL" id="JAC65897.1"/>
    </source>
</evidence>
<accession>A0A061QYX8</accession>
<feature type="compositionally biased region" description="Gly residues" evidence="2">
    <location>
        <begin position="441"/>
        <end position="454"/>
    </location>
</feature>
<gene>
    <name evidence="3" type="ORF">TSPGSL018_14986</name>
</gene>
<feature type="compositionally biased region" description="Polar residues" evidence="2">
    <location>
        <begin position="97"/>
        <end position="110"/>
    </location>
</feature>
<keyword evidence="1" id="KW-0175">Coiled coil</keyword>
<dbReference type="AlphaFoldDB" id="A0A061QYX8"/>
<feature type="compositionally biased region" description="Basic and acidic residues" evidence="2">
    <location>
        <begin position="111"/>
        <end position="125"/>
    </location>
</feature>
<proteinExistence type="predicted"/>
<organism evidence="3">
    <name type="scientific">Tetraselmis sp. GSL018</name>
    <dbReference type="NCBI Taxonomy" id="582737"/>
    <lineage>
        <taxon>Eukaryota</taxon>
        <taxon>Viridiplantae</taxon>
        <taxon>Chlorophyta</taxon>
        <taxon>core chlorophytes</taxon>
        <taxon>Chlorodendrophyceae</taxon>
        <taxon>Chlorodendrales</taxon>
        <taxon>Chlorodendraceae</taxon>
        <taxon>Tetraselmis</taxon>
    </lineage>
</organism>
<feature type="compositionally biased region" description="Gly residues" evidence="2">
    <location>
        <begin position="302"/>
        <end position="311"/>
    </location>
</feature>
<name>A0A061QYX8_9CHLO</name>
<evidence type="ECO:0000256" key="1">
    <source>
        <dbReference type="SAM" id="Coils"/>
    </source>
</evidence>